<evidence type="ECO:0000256" key="3">
    <source>
        <dbReference type="RuleBase" id="RU003733"/>
    </source>
</evidence>
<keyword evidence="1 3" id="KW-0808">Transferase</keyword>
<evidence type="ECO:0000256" key="2">
    <source>
        <dbReference type="ARBA" id="ARBA00022777"/>
    </source>
</evidence>
<dbReference type="AlphaFoldDB" id="A0A7L9FHD0"/>
<proteinExistence type="inferred from homology"/>
<dbReference type="SUPFAM" id="SSF53067">
    <property type="entry name" value="Actin-like ATPase domain"/>
    <property type="match status" value="2"/>
</dbReference>
<organism evidence="6 7">
    <name type="scientific">Infirmifilum lucidum</name>
    <dbReference type="NCBI Taxonomy" id="2776706"/>
    <lineage>
        <taxon>Archaea</taxon>
        <taxon>Thermoproteota</taxon>
        <taxon>Thermoprotei</taxon>
        <taxon>Thermofilales</taxon>
        <taxon>Thermofilaceae</taxon>
        <taxon>Infirmifilum</taxon>
    </lineage>
</organism>
<feature type="domain" description="Carbohydrate kinase FGGY C-terminal" evidence="5">
    <location>
        <begin position="252"/>
        <end position="444"/>
    </location>
</feature>
<dbReference type="InterPro" id="IPR018484">
    <property type="entry name" value="FGGY_N"/>
</dbReference>
<reference evidence="6 7" key="1">
    <citation type="submission" date="2020-10" db="EMBL/GenBank/DDBJ databases">
        <title>Thermofilum lucidum 3507LT sp. nov. a novel member of Thermofilaceae family isolated from Chile hot spring, and proposal of description order Thermofilales.</title>
        <authorList>
            <person name="Zayulina K.S."/>
            <person name="Elcheninov A.G."/>
            <person name="Toshchakov S.V."/>
            <person name="Kublanov I.V."/>
        </authorList>
    </citation>
    <scope>NUCLEOTIDE SEQUENCE [LARGE SCALE GENOMIC DNA]</scope>
    <source>
        <strain evidence="6 7">3507LT</strain>
    </source>
</reference>
<dbReference type="KEGG" id="thel:IG193_01575"/>
<dbReference type="InterPro" id="IPR050406">
    <property type="entry name" value="FGGY_Carb_Kinase"/>
</dbReference>
<dbReference type="InParanoid" id="A0A7L9FHD0"/>
<dbReference type="PIRSF" id="PIRSF000538">
    <property type="entry name" value="GlpK"/>
    <property type="match status" value="1"/>
</dbReference>
<evidence type="ECO:0000313" key="7">
    <source>
        <dbReference type="Proteomes" id="UP000594121"/>
    </source>
</evidence>
<dbReference type="GeneID" id="59148545"/>
<sequence>MSELLLAVDIGTTNLKAALFRVEDGRIIDSFSQKIPMYTGGGIAEQDAEEIYRIYEKTVTYFAKKEQSKRIRSIFLSSQMHAFGILSREGKPTTRLLTYFDTRSKESLPLINKIRYELYRETGCPPLHVYPLAKILLARSKGWLKPRDKIMLSAKDYIILKTVGAHLLDFSTASGSQLLDIHNLKWSSLALELGGVDENQLPELLEGAEKPLNVSLEFARATGLSEDVELYAGVSDASANQLGVGATRSDTLAINLGTSAAVRFLVDKPVLDDEKMRFFLYYAGMGKYLVGGAVNNGGIVVEWYIKSLGRAEIEYSKLAGVDIYTIVDSIASKSPPGSNGLVALPFLLGGERFPIRNPEAKGLLYGLQFRHTRSDVLRALMEGVVFTLRMIYDALSEHGLRASTIKVGGNGSSLKTWRQIIADVFQVPVHRAEFVESTLLGSLIHYSTARRVQVSLNIREDITYPNEDSREVYRETYLHFRKLMELFYPIS</sequence>
<evidence type="ECO:0000313" key="6">
    <source>
        <dbReference type="EMBL" id="QOJ79179.1"/>
    </source>
</evidence>
<dbReference type="InterPro" id="IPR018483">
    <property type="entry name" value="Carb_kinase_FGGY_CS"/>
</dbReference>
<dbReference type="Pfam" id="PF00370">
    <property type="entry name" value="FGGY_N"/>
    <property type="match status" value="1"/>
</dbReference>
<comment type="similarity">
    <text evidence="3">Belongs to the FGGY kinase family.</text>
</comment>
<dbReference type="PANTHER" id="PTHR43095">
    <property type="entry name" value="SUGAR KINASE"/>
    <property type="match status" value="1"/>
</dbReference>
<dbReference type="RefSeq" id="WP_192819151.1">
    <property type="nucleotide sequence ID" value="NZ_CP062310.1"/>
</dbReference>
<dbReference type="GO" id="GO:0016301">
    <property type="term" value="F:kinase activity"/>
    <property type="evidence" value="ECO:0007669"/>
    <property type="project" value="UniProtKB-KW"/>
</dbReference>
<dbReference type="PROSITE" id="PS00445">
    <property type="entry name" value="FGGY_KINASES_2"/>
    <property type="match status" value="1"/>
</dbReference>
<dbReference type="GO" id="GO:0005975">
    <property type="term" value="P:carbohydrate metabolic process"/>
    <property type="evidence" value="ECO:0007669"/>
    <property type="project" value="InterPro"/>
</dbReference>
<dbReference type="Proteomes" id="UP000594121">
    <property type="component" value="Chromosome"/>
</dbReference>
<dbReference type="GO" id="GO:0016773">
    <property type="term" value="F:phosphotransferase activity, alcohol group as acceptor"/>
    <property type="evidence" value="ECO:0007669"/>
    <property type="project" value="InterPro"/>
</dbReference>
<gene>
    <name evidence="6" type="ORF">IG193_01575</name>
</gene>
<keyword evidence="7" id="KW-1185">Reference proteome</keyword>
<dbReference type="InterPro" id="IPR018485">
    <property type="entry name" value="FGGY_C"/>
</dbReference>
<dbReference type="Pfam" id="PF02782">
    <property type="entry name" value="FGGY_C"/>
    <property type="match status" value="1"/>
</dbReference>
<keyword evidence="2 3" id="KW-0418">Kinase</keyword>
<name>A0A7L9FHD0_9CREN</name>
<dbReference type="EMBL" id="CP062310">
    <property type="protein sequence ID" value="QOJ79179.1"/>
    <property type="molecule type" value="Genomic_DNA"/>
</dbReference>
<dbReference type="InterPro" id="IPR043129">
    <property type="entry name" value="ATPase_NBD"/>
</dbReference>
<dbReference type="PANTHER" id="PTHR43095:SF2">
    <property type="entry name" value="GLUCONOKINASE"/>
    <property type="match status" value="1"/>
</dbReference>
<evidence type="ECO:0000256" key="1">
    <source>
        <dbReference type="ARBA" id="ARBA00022679"/>
    </source>
</evidence>
<protein>
    <submittedName>
        <fullName evidence="6">Gluconokinase</fullName>
    </submittedName>
</protein>
<evidence type="ECO:0000259" key="4">
    <source>
        <dbReference type="Pfam" id="PF00370"/>
    </source>
</evidence>
<dbReference type="InterPro" id="IPR000577">
    <property type="entry name" value="Carb_kinase_FGGY"/>
</dbReference>
<accession>A0A7L9FHD0</accession>
<evidence type="ECO:0000259" key="5">
    <source>
        <dbReference type="Pfam" id="PF02782"/>
    </source>
</evidence>
<dbReference type="CDD" id="cd07770">
    <property type="entry name" value="ASKHA_NBD_FGGY_GntK"/>
    <property type="match status" value="1"/>
</dbReference>
<dbReference type="Gene3D" id="3.30.420.40">
    <property type="match status" value="2"/>
</dbReference>
<feature type="domain" description="Carbohydrate kinase FGGY N-terminal" evidence="4">
    <location>
        <begin position="5"/>
        <end position="243"/>
    </location>
</feature>